<dbReference type="Gene3D" id="3.40.50.10400">
    <property type="entry name" value="Hypothetical protein PA1492"/>
    <property type="match status" value="1"/>
</dbReference>
<proteinExistence type="predicted"/>
<dbReference type="AlphaFoldDB" id="A0A096AUH3"/>
<protein>
    <recommendedName>
        <fullName evidence="3">Nucleoside 2-deoxyribosyltransferase</fullName>
    </recommendedName>
</protein>
<dbReference type="InterPro" id="IPR025518">
    <property type="entry name" value="DUF4406"/>
</dbReference>
<evidence type="ECO:0008006" key="3">
    <source>
        <dbReference type="Google" id="ProtNLM"/>
    </source>
</evidence>
<dbReference type="RefSeq" id="WP_036882234.1">
    <property type="nucleotide sequence ID" value="NZ_JRNR01000004.1"/>
</dbReference>
<dbReference type="Proteomes" id="UP000029538">
    <property type="component" value="Unassembled WGS sequence"/>
</dbReference>
<reference evidence="1 2" key="1">
    <citation type="submission" date="2014-07" db="EMBL/GenBank/DDBJ databases">
        <authorList>
            <person name="McCorrison J."/>
            <person name="Sanka R."/>
            <person name="Torralba M."/>
            <person name="Gillis M."/>
            <person name="Haft D.H."/>
            <person name="Methe B."/>
            <person name="Sutton G."/>
            <person name="Nelson K.E."/>
        </authorList>
    </citation>
    <scope>NUCLEOTIDE SEQUENCE [LARGE SCALE GENOMIC DNA]</scope>
    <source>
        <strain evidence="1 2">DNF00882</strain>
    </source>
</reference>
<organism evidence="1 2">
    <name type="scientific">Prevotella disiens DNF00882</name>
    <dbReference type="NCBI Taxonomy" id="1401075"/>
    <lineage>
        <taxon>Bacteria</taxon>
        <taxon>Pseudomonadati</taxon>
        <taxon>Bacteroidota</taxon>
        <taxon>Bacteroidia</taxon>
        <taxon>Bacteroidales</taxon>
        <taxon>Prevotellaceae</taxon>
        <taxon>Prevotella</taxon>
    </lineage>
</organism>
<sequence length="104" mass="11983">MTKEKKCYISLPITGRDLDEVGGRIAELKRKLQDNGYIPVSPFDRVVDFNATHEEHMRADFKLLLDCDYILMGREWEYSVGCRAELNTALACGMKIMFEFAETI</sequence>
<evidence type="ECO:0000313" key="2">
    <source>
        <dbReference type="Proteomes" id="UP000029538"/>
    </source>
</evidence>
<dbReference type="EMBL" id="JRNR01000004">
    <property type="protein sequence ID" value="KGF50366.1"/>
    <property type="molecule type" value="Genomic_DNA"/>
</dbReference>
<dbReference type="SUPFAM" id="SSF52309">
    <property type="entry name" value="N-(deoxy)ribosyltransferase-like"/>
    <property type="match status" value="1"/>
</dbReference>
<gene>
    <name evidence="1" type="ORF">HMPREF0654_01420</name>
</gene>
<comment type="caution">
    <text evidence="1">The sequence shown here is derived from an EMBL/GenBank/DDBJ whole genome shotgun (WGS) entry which is preliminary data.</text>
</comment>
<dbReference type="Pfam" id="PF14359">
    <property type="entry name" value="DUF4406"/>
    <property type="match status" value="1"/>
</dbReference>
<evidence type="ECO:0000313" key="1">
    <source>
        <dbReference type="EMBL" id="KGF50366.1"/>
    </source>
</evidence>
<accession>A0A096AUH3</accession>
<name>A0A096AUH3_9BACT</name>